<evidence type="ECO:0000313" key="2">
    <source>
        <dbReference type="Proteomes" id="UP001381693"/>
    </source>
</evidence>
<dbReference type="Proteomes" id="UP001381693">
    <property type="component" value="Unassembled WGS sequence"/>
</dbReference>
<sequence length="58" mass="6952">MATLHNLDVTQHSPRTNRSYHFQLSRMLYYSWPLYMVTCDRRHTLCVRMSTSQDVICS</sequence>
<organism evidence="1 2">
    <name type="scientific">Halocaridina rubra</name>
    <name type="common">Hawaiian red shrimp</name>
    <dbReference type="NCBI Taxonomy" id="373956"/>
    <lineage>
        <taxon>Eukaryota</taxon>
        <taxon>Metazoa</taxon>
        <taxon>Ecdysozoa</taxon>
        <taxon>Arthropoda</taxon>
        <taxon>Crustacea</taxon>
        <taxon>Multicrustacea</taxon>
        <taxon>Malacostraca</taxon>
        <taxon>Eumalacostraca</taxon>
        <taxon>Eucarida</taxon>
        <taxon>Decapoda</taxon>
        <taxon>Pleocyemata</taxon>
        <taxon>Caridea</taxon>
        <taxon>Atyoidea</taxon>
        <taxon>Atyidae</taxon>
        <taxon>Halocaridina</taxon>
    </lineage>
</organism>
<name>A0AAN8X0W5_HALRR</name>
<dbReference type="EMBL" id="JAXCGZ010010348">
    <property type="protein sequence ID" value="KAK7075612.1"/>
    <property type="molecule type" value="Genomic_DNA"/>
</dbReference>
<comment type="caution">
    <text evidence="1">The sequence shown here is derived from an EMBL/GenBank/DDBJ whole genome shotgun (WGS) entry which is preliminary data.</text>
</comment>
<gene>
    <name evidence="1" type="ORF">SK128_027566</name>
</gene>
<protein>
    <submittedName>
        <fullName evidence="1">Uncharacterized protein</fullName>
    </submittedName>
</protein>
<reference evidence="1 2" key="1">
    <citation type="submission" date="2023-11" db="EMBL/GenBank/DDBJ databases">
        <title>Halocaridina rubra genome assembly.</title>
        <authorList>
            <person name="Smith C."/>
        </authorList>
    </citation>
    <scope>NUCLEOTIDE SEQUENCE [LARGE SCALE GENOMIC DNA]</scope>
    <source>
        <strain evidence="1">EP-1</strain>
        <tissue evidence="1">Whole</tissue>
    </source>
</reference>
<evidence type="ECO:0000313" key="1">
    <source>
        <dbReference type="EMBL" id="KAK7075612.1"/>
    </source>
</evidence>
<accession>A0AAN8X0W5</accession>
<keyword evidence="2" id="KW-1185">Reference proteome</keyword>
<proteinExistence type="predicted"/>
<dbReference type="AlphaFoldDB" id="A0AAN8X0W5"/>